<organism evidence="1">
    <name type="scientific">Capitella teleta</name>
    <name type="common">Polychaete worm</name>
    <dbReference type="NCBI Taxonomy" id="283909"/>
    <lineage>
        <taxon>Eukaryota</taxon>
        <taxon>Metazoa</taxon>
        <taxon>Spiralia</taxon>
        <taxon>Lophotrochozoa</taxon>
        <taxon>Annelida</taxon>
        <taxon>Polychaeta</taxon>
        <taxon>Sedentaria</taxon>
        <taxon>Scolecida</taxon>
        <taxon>Capitellidae</taxon>
        <taxon>Capitella</taxon>
    </lineage>
</organism>
<evidence type="ECO:0000313" key="2">
    <source>
        <dbReference type="EnsemblMetazoa" id="CapteP212052"/>
    </source>
</evidence>
<proteinExistence type="predicted"/>
<keyword evidence="3" id="KW-1185">Reference proteome</keyword>
<reference evidence="3" key="1">
    <citation type="submission" date="2012-12" db="EMBL/GenBank/DDBJ databases">
        <authorList>
            <person name="Hellsten U."/>
            <person name="Grimwood J."/>
            <person name="Chapman J.A."/>
            <person name="Shapiro H."/>
            <person name="Aerts A."/>
            <person name="Otillar R.P."/>
            <person name="Terry A.Y."/>
            <person name="Boore J.L."/>
            <person name="Simakov O."/>
            <person name="Marletaz F."/>
            <person name="Cho S.-J."/>
            <person name="Edsinger-Gonzales E."/>
            <person name="Havlak P."/>
            <person name="Kuo D.-H."/>
            <person name="Larsson T."/>
            <person name="Lv J."/>
            <person name="Arendt D."/>
            <person name="Savage R."/>
            <person name="Osoegawa K."/>
            <person name="de Jong P."/>
            <person name="Lindberg D.R."/>
            <person name="Seaver E.C."/>
            <person name="Weisblat D.A."/>
            <person name="Putnam N.H."/>
            <person name="Grigoriev I.V."/>
            <person name="Rokhsar D.S."/>
        </authorList>
    </citation>
    <scope>NUCLEOTIDE SEQUENCE</scope>
    <source>
        <strain evidence="3">I ESC-2004</strain>
    </source>
</reference>
<reference evidence="2" key="3">
    <citation type="submission" date="2015-06" db="UniProtKB">
        <authorList>
            <consortium name="EnsemblMetazoa"/>
        </authorList>
    </citation>
    <scope>IDENTIFICATION</scope>
</reference>
<dbReference type="EnsemblMetazoa" id="CapteT212052">
    <property type="protein sequence ID" value="CapteP212052"/>
    <property type="gene ID" value="CapteG212052"/>
</dbReference>
<evidence type="ECO:0000313" key="1">
    <source>
        <dbReference type="EMBL" id="ELU05316.1"/>
    </source>
</evidence>
<sequence length="154" mass="16753">MALGSGANCSYYSAACSRVSLAPLQCAERSITATELSSGCRKWKQNSFPNNMASCQPAAFGKAPRNPAAEAPVYIGLGSIRASVDRPETVVCCPPFPAIGLRDPEYSQDYRLMWKYLNLIPLPRRCACYEFAAVKNCFKNSAGFEAGIARLLTR</sequence>
<protein>
    <submittedName>
        <fullName evidence="1 2">Uncharacterized protein</fullName>
    </submittedName>
</protein>
<dbReference type="AlphaFoldDB" id="R7UPH1"/>
<reference evidence="1 3" key="2">
    <citation type="journal article" date="2013" name="Nature">
        <title>Insights into bilaterian evolution from three spiralian genomes.</title>
        <authorList>
            <person name="Simakov O."/>
            <person name="Marletaz F."/>
            <person name="Cho S.J."/>
            <person name="Edsinger-Gonzales E."/>
            <person name="Havlak P."/>
            <person name="Hellsten U."/>
            <person name="Kuo D.H."/>
            <person name="Larsson T."/>
            <person name="Lv J."/>
            <person name="Arendt D."/>
            <person name="Savage R."/>
            <person name="Osoegawa K."/>
            <person name="de Jong P."/>
            <person name="Grimwood J."/>
            <person name="Chapman J.A."/>
            <person name="Shapiro H."/>
            <person name="Aerts A."/>
            <person name="Otillar R.P."/>
            <person name="Terry A.Y."/>
            <person name="Boore J.L."/>
            <person name="Grigoriev I.V."/>
            <person name="Lindberg D.R."/>
            <person name="Seaver E.C."/>
            <person name="Weisblat D.A."/>
            <person name="Putnam N.H."/>
            <person name="Rokhsar D.S."/>
        </authorList>
    </citation>
    <scope>NUCLEOTIDE SEQUENCE</scope>
    <source>
        <strain evidence="1 3">I ESC-2004</strain>
    </source>
</reference>
<name>R7UPH1_CAPTE</name>
<dbReference type="EMBL" id="KB301649">
    <property type="protein sequence ID" value="ELU05316.1"/>
    <property type="molecule type" value="Genomic_DNA"/>
</dbReference>
<dbReference type="HOGENOM" id="CLU_1705925_0_0_1"/>
<dbReference type="EMBL" id="AMQN01007890">
    <property type="status" value="NOT_ANNOTATED_CDS"/>
    <property type="molecule type" value="Genomic_DNA"/>
</dbReference>
<evidence type="ECO:0000313" key="3">
    <source>
        <dbReference type="Proteomes" id="UP000014760"/>
    </source>
</evidence>
<gene>
    <name evidence="1" type="ORF">CAPTEDRAFT_212052</name>
</gene>
<accession>R7UPH1</accession>
<dbReference type="Proteomes" id="UP000014760">
    <property type="component" value="Unassembled WGS sequence"/>
</dbReference>